<keyword evidence="1" id="KW-0472">Membrane</keyword>
<keyword evidence="1" id="KW-1133">Transmembrane helix</keyword>
<evidence type="ECO:0000313" key="3">
    <source>
        <dbReference type="Proteomes" id="UP000242367"/>
    </source>
</evidence>
<proteinExistence type="predicted"/>
<name>A0A2P4UGC5_9ACTN</name>
<comment type="caution">
    <text evidence="2">The sequence shown here is derived from an EMBL/GenBank/DDBJ whole genome shotgun (WGS) entry which is preliminary data.</text>
</comment>
<dbReference type="EMBL" id="MTBP01000002">
    <property type="protein sequence ID" value="POM24079.1"/>
    <property type="molecule type" value="Genomic_DNA"/>
</dbReference>
<reference evidence="2 3" key="1">
    <citation type="journal article" date="2017" name="Chemistry">
        <title>Isolation, Biosynthesis and Chemical Modifications of Rubterolones A-F: Rare Tropolone Alkaloids from Actinomadura sp. 5-2.</title>
        <authorList>
            <person name="Guo H."/>
            <person name="Benndorf R."/>
            <person name="Leichnitz D."/>
            <person name="Klassen J.L."/>
            <person name="Vollmers J."/>
            <person name="Gorls H."/>
            <person name="Steinacker M."/>
            <person name="Weigel C."/>
            <person name="Dahse H.M."/>
            <person name="Kaster A.K."/>
            <person name="de Beer Z.W."/>
            <person name="Poulsen M."/>
            <person name="Beemelmanns C."/>
        </authorList>
    </citation>
    <scope>NUCLEOTIDE SEQUENCE [LARGE SCALE GENOMIC DNA]</scope>
    <source>
        <strain evidence="2 3">5-2</strain>
    </source>
</reference>
<dbReference type="AlphaFoldDB" id="A0A2P4UGC5"/>
<gene>
    <name evidence="2" type="ORF">BTM25_27060</name>
</gene>
<protein>
    <submittedName>
        <fullName evidence="2">Uncharacterized protein</fullName>
    </submittedName>
</protein>
<keyword evidence="3" id="KW-1185">Reference proteome</keyword>
<dbReference type="Proteomes" id="UP000242367">
    <property type="component" value="Unassembled WGS sequence"/>
</dbReference>
<organism evidence="2 3">
    <name type="scientific">Actinomadura rubteroloni</name>
    <dbReference type="NCBI Taxonomy" id="1926885"/>
    <lineage>
        <taxon>Bacteria</taxon>
        <taxon>Bacillati</taxon>
        <taxon>Actinomycetota</taxon>
        <taxon>Actinomycetes</taxon>
        <taxon>Streptosporangiales</taxon>
        <taxon>Thermomonosporaceae</taxon>
        <taxon>Actinomadura</taxon>
    </lineage>
</organism>
<keyword evidence="1" id="KW-0812">Transmembrane</keyword>
<accession>A0A2P4UGC5</accession>
<evidence type="ECO:0000256" key="1">
    <source>
        <dbReference type="SAM" id="Phobius"/>
    </source>
</evidence>
<dbReference type="RefSeq" id="WP_103563244.1">
    <property type="nucleotide sequence ID" value="NZ_MTBP01000002.1"/>
</dbReference>
<evidence type="ECO:0000313" key="2">
    <source>
        <dbReference type="EMBL" id="POM24079.1"/>
    </source>
</evidence>
<feature type="transmembrane region" description="Helical" evidence="1">
    <location>
        <begin position="33"/>
        <end position="52"/>
    </location>
</feature>
<sequence>MLDSVVRTVVPFLAGVLISLAARAGLDLPAGPVGEVLTGVFGAVYYVVARALERRWAVAGRVLLGAGVVRRVPRYE</sequence>